<keyword evidence="3" id="KW-1185">Reference proteome</keyword>
<accession>A0ABV5MHY6</accession>
<comment type="caution">
    <text evidence="2">The sequence shown here is derived from an EMBL/GenBank/DDBJ whole genome shotgun (WGS) entry which is preliminary data.</text>
</comment>
<dbReference type="Gene3D" id="3.40.50.720">
    <property type="entry name" value="NAD(P)-binding Rossmann-like Domain"/>
    <property type="match status" value="1"/>
</dbReference>
<protein>
    <submittedName>
        <fullName evidence="2">NAD(P)H-binding protein</fullName>
    </submittedName>
</protein>
<dbReference type="Gene3D" id="3.90.25.10">
    <property type="entry name" value="UDP-galactose 4-epimerase, domain 1"/>
    <property type="match status" value="1"/>
</dbReference>
<organism evidence="2 3">
    <name type="scientific">Dactylosporangium vinaceum</name>
    <dbReference type="NCBI Taxonomy" id="53362"/>
    <lineage>
        <taxon>Bacteria</taxon>
        <taxon>Bacillati</taxon>
        <taxon>Actinomycetota</taxon>
        <taxon>Actinomycetes</taxon>
        <taxon>Micromonosporales</taxon>
        <taxon>Micromonosporaceae</taxon>
        <taxon>Dactylosporangium</taxon>
    </lineage>
</organism>
<sequence length="292" mass="30155">MIVVTAPTGHIGGHLVNALLETGSPIRVVVRDPARLAPHVAANVEVVTGSHADPAVVPKAFAGADAVFFLIAADPQASSVDSAFLGFARAAIDVFAAHEVGRVVGISALGRGTPVAGRAGHVTATLKADDLIAATGVPYRALTMPSFMDNTLRQVSSIRSDGVFAGPITPDLRAPLVATRDIAAVAATWLLDDAWTGFAEVPVLGAADVTHLEMAETMSSVLGFEVRYRQVTGAELEVVRPGMSAAMVRAMADMSAAKNLGLDNGVVRTPASTTPTTFRQWCADVLKPAVSG</sequence>
<gene>
    <name evidence="2" type="ORF">ACFFTR_35560</name>
</gene>
<dbReference type="SUPFAM" id="SSF51735">
    <property type="entry name" value="NAD(P)-binding Rossmann-fold domains"/>
    <property type="match status" value="1"/>
</dbReference>
<dbReference type="RefSeq" id="WP_223102979.1">
    <property type="nucleotide sequence ID" value="NZ_CP061913.1"/>
</dbReference>
<dbReference type="Proteomes" id="UP001589608">
    <property type="component" value="Unassembled WGS sequence"/>
</dbReference>
<proteinExistence type="predicted"/>
<dbReference type="PANTHER" id="PTHR43162:SF1">
    <property type="entry name" value="PRESTALK A DIFFERENTIATION PROTEIN A"/>
    <property type="match status" value="1"/>
</dbReference>
<evidence type="ECO:0000259" key="1">
    <source>
        <dbReference type="Pfam" id="PF13460"/>
    </source>
</evidence>
<dbReference type="InterPro" id="IPR051604">
    <property type="entry name" value="Ergot_Alk_Oxidoreductase"/>
</dbReference>
<name>A0ABV5MHY6_9ACTN</name>
<dbReference type="PANTHER" id="PTHR43162">
    <property type="match status" value="1"/>
</dbReference>
<feature type="domain" description="NAD(P)-binding" evidence="1">
    <location>
        <begin position="8"/>
        <end position="189"/>
    </location>
</feature>
<dbReference type="InterPro" id="IPR036291">
    <property type="entry name" value="NAD(P)-bd_dom_sf"/>
</dbReference>
<dbReference type="InterPro" id="IPR016040">
    <property type="entry name" value="NAD(P)-bd_dom"/>
</dbReference>
<evidence type="ECO:0000313" key="2">
    <source>
        <dbReference type="EMBL" id="MFB9448434.1"/>
    </source>
</evidence>
<evidence type="ECO:0000313" key="3">
    <source>
        <dbReference type="Proteomes" id="UP001589608"/>
    </source>
</evidence>
<dbReference type="Pfam" id="PF13460">
    <property type="entry name" value="NAD_binding_10"/>
    <property type="match status" value="1"/>
</dbReference>
<dbReference type="EMBL" id="JBHMCA010000057">
    <property type="protein sequence ID" value="MFB9448434.1"/>
    <property type="molecule type" value="Genomic_DNA"/>
</dbReference>
<reference evidence="2 3" key="1">
    <citation type="submission" date="2024-09" db="EMBL/GenBank/DDBJ databases">
        <authorList>
            <person name="Sun Q."/>
            <person name="Mori K."/>
        </authorList>
    </citation>
    <scope>NUCLEOTIDE SEQUENCE [LARGE SCALE GENOMIC DNA]</scope>
    <source>
        <strain evidence="2 3">JCM 3307</strain>
    </source>
</reference>